<reference evidence="1" key="1">
    <citation type="submission" date="2022-03" db="EMBL/GenBank/DDBJ databases">
        <title>Draft genome sequence of Aduncisulcus paluster, a free-living microaerophilic Fornicata.</title>
        <authorList>
            <person name="Yuyama I."/>
            <person name="Kume K."/>
            <person name="Tamura T."/>
            <person name="Inagaki Y."/>
            <person name="Hashimoto T."/>
        </authorList>
    </citation>
    <scope>NUCLEOTIDE SEQUENCE</scope>
    <source>
        <strain evidence="1">NY0171</strain>
    </source>
</reference>
<evidence type="ECO:0000313" key="2">
    <source>
        <dbReference type="Proteomes" id="UP001057375"/>
    </source>
</evidence>
<accession>A0ABQ5KF45</accession>
<gene>
    <name evidence="1" type="ORF">ADUPG1_005337</name>
</gene>
<proteinExistence type="predicted"/>
<name>A0ABQ5KF45_9EUKA</name>
<organism evidence="1 2">
    <name type="scientific">Aduncisulcus paluster</name>
    <dbReference type="NCBI Taxonomy" id="2918883"/>
    <lineage>
        <taxon>Eukaryota</taxon>
        <taxon>Metamonada</taxon>
        <taxon>Carpediemonas-like organisms</taxon>
        <taxon>Aduncisulcus</taxon>
    </lineage>
</organism>
<keyword evidence="2" id="KW-1185">Reference proteome</keyword>
<dbReference type="Proteomes" id="UP001057375">
    <property type="component" value="Unassembled WGS sequence"/>
</dbReference>
<protein>
    <submittedName>
        <fullName evidence="1">Uncharacterized protein</fullName>
    </submittedName>
</protein>
<dbReference type="EMBL" id="BQXS01008472">
    <property type="protein sequence ID" value="GKT29879.1"/>
    <property type="molecule type" value="Genomic_DNA"/>
</dbReference>
<comment type="caution">
    <text evidence="1">The sequence shown here is derived from an EMBL/GenBank/DDBJ whole genome shotgun (WGS) entry which is preliminary data.</text>
</comment>
<sequence length="110" mass="11700">MGSDIKVRVDGLQVITEGFNFVGADLFHEIELTVEVGFLDAVKVGNDKLLEPTADKMHGAVGPQSSSSGNADADRLQVTQTVPTEIFCYALLCAVHDASCKGCQSLNTGW</sequence>
<evidence type="ECO:0000313" key="1">
    <source>
        <dbReference type="EMBL" id="GKT29879.1"/>
    </source>
</evidence>